<evidence type="ECO:0000256" key="1">
    <source>
        <dbReference type="SAM" id="Phobius"/>
    </source>
</evidence>
<keyword evidence="1" id="KW-0472">Membrane</keyword>
<dbReference type="Proteomes" id="UP000177982">
    <property type="component" value="Unassembled WGS sequence"/>
</dbReference>
<sequence length="99" mass="11277">MNFPFIQKIKSLTRRISFKTSVYLALAAVAILAITGLVIDIWAFYIYGYNAVNEDVTSEYTITLKRKELTGIINILDARKDKFNTALEGNMENVPPLFR</sequence>
<protein>
    <submittedName>
        <fullName evidence="2">Uncharacterized protein</fullName>
    </submittedName>
</protein>
<dbReference type="AlphaFoldDB" id="A0A1G2KZQ6"/>
<keyword evidence="1" id="KW-1133">Transmembrane helix</keyword>
<name>A0A1G2KZQ6_9BACT</name>
<evidence type="ECO:0000313" key="3">
    <source>
        <dbReference type="Proteomes" id="UP000177982"/>
    </source>
</evidence>
<comment type="caution">
    <text evidence="2">The sequence shown here is derived from an EMBL/GenBank/DDBJ whole genome shotgun (WGS) entry which is preliminary data.</text>
</comment>
<evidence type="ECO:0000313" key="2">
    <source>
        <dbReference type="EMBL" id="OHA04898.1"/>
    </source>
</evidence>
<gene>
    <name evidence="2" type="ORF">A2934_04235</name>
</gene>
<dbReference type="EMBL" id="MHQO01000066">
    <property type="protein sequence ID" value="OHA04898.1"/>
    <property type="molecule type" value="Genomic_DNA"/>
</dbReference>
<proteinExistence type="predicted"/>
<organism evidence="2 3">
    <name type="scientific">Candidatus Sungbacteria bacterium RIFCSPLOWO2_01_FULL_47_10</name>
    <dbReference type="NCBI Taxonomy" id="1802276"/>
    <lineage>
        <taxon>Bacteria</taxon>
        <taxon>Candidatus Sungiibacteriota</taxon>
    </lineage>
</organism>
<accession>A0A1G2KZQ6</accession>
<reference evidence="2 3" key="1">
    <citation type="journal article" date="2016" name="Nat. Commun.">
        <title>Thousands of microbial genomes shed light on interconnected biogeochemical processes in an aquifer system.</title>
        <authorList>
            <person name="Anantharaman K."/>
            <person name="Brown C.T."/>
            <person name="Hug L.A."/>
            <person name="Sharon I."/>
            <person name="Castelle C.J."/>
            <person name="Probst A.J."/>
            <person name="Thomas B.C."/>
            <person name="Singh A."/>
            <person name="Wilkins M.J."/>
            <person name="Karaoz U."/>
            <person name="Brodie E.L."/>
            <person name="Williams K.H."/>
            <person name="Hubbard S.S."/>
            <person name="Banfield J.F."/>
        </authorList>
    </citation>
    <scope>NUCLEOTIDE SEQUENCE [LARGE SCALE GENOMIC DNA]</scope>
</reference>
<keyword evidence="1" id="KW-0812">Transmembrane</keyword>
<feature type="transmembrane region" description="Helical" evidence="1">
    <location>
        <begin position="21"/>
        <end position="47"/>
    </location>
</feature>